<dbReference type="RefSeq" id="WP_156067844.1">
    <property type="nucleotide sequence ID" value="NZ_BAAAUZ010000051.1"/>
</dbReference>
<evidence type="ECO:0000313" key="7">
    <source>
        <dbReference type="Proteomes" id="UP001143463"/>
    </source>
</evidence>
<keyword evidence="2 4" id="KW-0238">DNA-binding</keyword>
<reference evidence="6" key="2">
    <citation type="submission" date="2023-01" db="EMBL/GenBank/DDBJ databases">
        <authorList>
            <person name="Sun Q."/>
            <person name="Evtushenko L."/>
        </authorList>
    </citation>
    <scope>NUCLEOTIDE SEQUENCE</scope>
    <source>
        <strain evidence="6">VKM Ac-1069</strain>
    </source>
</reference>
<dbReference type="InterPro" id="IPR036271">
    <property type="entry name" value="Tet_transcr_reg_TetR-rel_C_sf"/>
</dbReference>
<dbReference type="PANTHER" id="PTHR30055">
    <property type="entry name" value="HTH-TYPE TRANSCRIPTIONAL REGULATOR RUTR"/>
    <property type="match status" value="1"/>
</dbReference>
<organism evidence="6 7">
    <name type="scientific">Pseudonocardia halophobica</name>
    <dbReference type="NCBI Taxonomy" id="29401"/>
    <lineage>
        <taxon>Bacteria</taxon>
        <taxon>Bacillati</taxon>
        <taxon>Actinomycetota</taxon>
        <taxon>Actinomycetes</taxon>
        <taxon>Pseudonocardiales</taxon>
        <taxon>Pseudonocardiaceae</taxon>
        <taxon>Pseudonocardia</taxon>
    </lineage>
</organism>
<dbReference type="Pfam" id="PF02909">
    <property type="entry name" value="TetR_C_1"/>
    <property type="match status" value="1"/>
</dbReference>
<dbReference type="GO" id="GO:0000976">
    <property type="term" value="F:transcription cis-regulatory region binding"/>
    <property type="evidence" value="ECO:0007669"/>
    <property type="project" value="TreeGrafter"/>
</dbReference>
<dbReference type="Gene3D" id="1.10.10.60">
    <property type="entry name" value="Homeodomain-like"/>
    <property type="match status" value="1"/>
</dbReference>
<dbReference type="EMBL" id="BSFQ01000025">
    <property type="protein sequence ID" value="GLL13780.1"/>
    <property type="molecule type" value="Genomic_DNA"/>
</dbReference>
<dbReference type="SUPFAM" id="SSF46689">
    <property type="entry name" value="Homeodomain-like"/>
    <property type="match status" value="1"/>
</dbReference>
<evidence type="ECO:0000256" key="3">
    <source>
        <dbReference type="ARBA" id="ARBA00023163"/>
    </source>
</evidence>
<dbReference type="AlphaFoldDB" id="A0A9W6NXS4"/>
<dbReference type="InterPro" id="IPR050109">
    <property type="entry name" value="HTH-type_TetR-like_transc_reg"/>
</dbReference>
<dbReference type="InterPro" id="IPR009057">
    <property type="entry name" value="Homeodomain-like_sf"/>
</dbReference>
<sequence>MPRPKQPLISRAAAVAAALRLIDEQGYESFSLEKLAREMGVRSPSLYHHFANRSDLLTEASRALLSSVRLAPVPAPGEWQEWFVALCLGTYRLLLDHPRAAGLLYAYFPNTVIMPSHERGARVLAEGGVPAGDRWVIMRGLEKLVFGMAFADAGDAVHGRTHIPQGVERERYPYLVEAIESGGAEGEALLERSVRLYLAGISASLVTS</sequence>
<dbReference type="Gene3D" id="1.10.357.10">
    <property type="entry name" value="Tetracycline Repressor, domain 2"/>
    <property type="match status" value="1"/>
</dbReference>
<comment type="caution">
    <text evidence="6">The sequence shown here is derived from an EMBL/GenBank/DDBJ whole genome shotgun (WGS) entry which is preliminary data.</text>
</comment>
<evidence type="ECO:0000259" key="5">
    <source>
        <dbReference type="PROSITE" id="PS50977"/>
    </source>
</evidence>
<dbReference type="Proteomes" id="UP001143463">
    <property type="component" value="Unassembled WGS sequence"/>
</dbReference>
<evidence type="ECO:0000256" key="1">
    <source>
        <dbReference type="ARBA" id="ARBA00023015"/>
    </source>
</evidence>
<dbReference type="Pfam" id="PF00440">
    <property type="entry name" value="TetR_N"/>
    <property type="match status" value="1"/>
</dbReference>
<gene>
    <name evidence="6" type="ORF">GCM10017577_49240</name>
</gene>
<feature type="domain" description="HTH tetR-type" evidence="5">
    <location>
        <begin position="8"/>
        <end position="68"/>
    </location>
</feature>
<accession>A0A9W6NXS4</accession>
<reference evidence="6" key="1">
    <citation type="journal article" date="2014" name="Int. J. Syst. Evol. Microbiol.">
        <title>Complete genome sequence of Corynebacterium casei LMG S-19264T (=DSM 44701T), isolated from a smear-ripened cheese.</title>
        <authorList>
            <consortium name="US DOE Joint Genome Institute (JGI-PGF)"/>
            <person name="Walter F."/>
            <person name="Albersmeier A."/>
            <person name="Kalinowski J."/>
            <person name="Ruckert C."/>
        </authorList>
    </citation>
    <scope>NUCLEOTIDE SEQUENCE</scope>
    <source>
        <strain evidence="6">VKM Ac-1069</strain>
    </source>
</reference>
<evidence type="ECO:0000256" key="2">
    <source>
        <dbReference type="ARBA" id="ARBA00023125"/>
    </source>
</evidence>
<feature type="DNA-binding region" description="H-T-H motif" evidence="4">
    <location>
        <begin position="31"/>
        <end position="50"/>
    </location>
</feature>
<evidence type="ECO:0000313" key="6">
    <source>
        <dbReference type="EMBL" id="GLL13780.1"/>
    </source>
</evidence>
<proteinExistence type="predicted"/>
<name>A0A9W6NXS4_9PSEU</name>
<dbReference type="PANTHER" id="PTHR30055:SF151">
    <property type="entry name" value="TRANSCRIPTIONAL REGULATORY PROTEIN"/>
    <property type="match status" value="1"/>
</dbReference>
<dbReference type="InterPro" id="IPR001647">
    <property type="entry name" value="HTH_TetR"/>
</dbReference>
<dbReference type="GO" id="GO:0003700">
    <property type="term" value="F:DNA-binding transcription factor activity"/>
    <property type="evidence" value="ECO:0007669"/>
    <property type="project" value="TreeGrafter"/>
</dbReference>
<dbReference type="PRINTS" id="PR00455">
    <property type="entry name" value="HTHTETR"/>
</dbReference>
<keyword evidence="7" id="KW-1185">Reference proteome</keyword>
<keyword evidence="3" id="KW-0804">Transcription</keyword>
<dbReference type="SUPFAM" id="SSF48498">
    <property type="entry name" value="Tetracyclin repressor-like, C-terminal domain"/>
    <property type="match status" value="1"/>
</dbReference>
<dbReference type="InterPro" id="IPR004111">
    <property type="entry name" value="Repressor_TetR_C"/>
</dbReference>
<dbReference type="GO" id="GO:0045892">
    <property type="term" value="P:negative regulation of DNA-templated transcription"/>
    <property type="evidence" value="ECO:0007669"/>
    <property type="project" value="InterPro"/>
</dbReference>
<protein>
    <recommendedName>
        <fullName evidence="5">HTH tetR-type domain-containing protein</fullName>
    </recommendedName>
</protein>
<evidence type="ECO:0000256" key="4">
    <source>
        <dbReference type="PROSITE-ProRule" id="PRU00335"/>
    </source>
</evidence>
<dbReference type="PROSITE" id="PS50977">
    <property type="entry name" value="HTH_TETR_2"/>
    <property type="match status" value="1"/>
</dbReference>
<keyword evidence="1" id="KW-0805">Transcription regulation</keyword>